<evidence type="ECO:0000259" key="5">
    <source>
        <dbReference type="Pfam" id="PF00535"/>
    </source>
</evidence>
<comment type="similarity">
    <text evidence="2">Belongs to the glycosyltransferase 2 family.</text>
</comment>
<keyword evidence="4 6" id="KW-0808">Transferase</keyword>
<dbReference type="SUPFAM" id="SSF53448">
    <property type="entry name" value="Nucleotide-diphospho-sugar transferases"/>
    <property type="match status" value="1"/>
</dbReference>
<dbReference type="HOGENOM" id="CLU_023845_4_1_0"/>
<accession>A7NGK0</accession>
<keyword evidence="7" id="KW-1185">Reference proteome</keyword>
<dbReference type="Proteomes" id="UP000000263">
    <property type="component" value="Chromosome"/>
</dbReference>
<dbReference type="Pfam" id="PF00535">
    <property type="entry name" value="Glycos_transf_2"/>
    <property type="match status" value="1"/>
</dbReference>
<sequence>MRRMSPRVLIIILCYNGVADTLACLESLQRVEYPSFDLLVIDNASSDGTPEVVRARFPQVKVIENGANLGFAAGNNVGLRYALRHGYDYALLLNNDTEVAPDFLARLIDAAESDPKIGAVGPTITYYERPDLIWSAGGMIDWKRGIAVMRANEVDSGQYHEPADVDFVTGCALLVKRAVLERAGLLDERFFMYFEETEWCVRIRRAGFRILHVPRSRVLHKIPLNARFDKEYLAYYMTRNRLLFLRATGAPLRAWLDALLIQDLRTYLSMVMRPKWRTRSGRIGMRHAWIDFWRGRFGKWEMR</sequence>
<dbReference type="PANTHER" id="PTHR43179">
    <property type="entry name" value="RHAMNOSYLTRANSFERASE WBBL"/>
    <property type="match status" value="1"/>
</dbReference>
<comment type="pathway">
    <text evidence="1">Cell wall biogenesis; cell wall polysaccharide biosynthesis.</text>
</comment>
<dbReference type="CDD" id="cd04186">
    <property type="entry name" value="GT_2_like_c"/>
    <property type="match status" value="1"/>
</dbReference>
<reference evidence="6 7" key="1">
    <citation type="submission" date="2007-08" db="EMBL/GenBank/DDBJ databases">
        <title>Complete sequence of Roseiflexus castenholzii DSM 13941.</title>
        <authorList>
            <consortium name="US DOE Joint Genome Institute"/>
            <person name="Copeland A."/>
            <person name="Lucas S."/>
            <person name="Lapidus A."/>
            <person name="Barry K."/>
            <person name="Glavina del Rio T."/>
            <person name="Dalin E."/>
            <person name="Tice H."/>
            <person name="Pitluck S."/>
            <person name="Thompson L.S."/>
            <person name="Brettin T."/>
            <person name="Bruce D."/>
            <person name="Detter J.C."/>
            <person name="Han C."/>
            <person name="Tapia R."/>
            <person name="Schmutz J."/>
            <person name="Larimer F."/>
            <person name="Land M."/>
            <person name="Hauser L."/>
            <person name="Kyrpides N."/>
            <person name="Mikhailova N."/>
            <person name="Bryant D.A."/>
            <person name="Hanada S."/>
            <person name="Tsukatani Y."/>
            <person name="Richardson P."/>
        </authorList>
    </citation>
    <scope>NUCLEOTIDE SEQUENCE [LARGE SCALE GENOMIC DNA]</scope>
    <source>
        <strain evidence="7">DSM 13941 / HLO8</strain>
    </source>
</reference>
<dbReference type="Gene3D" id="3.90.550.10">
    <property type="entry name" value="Spore Coat Polysaccharide Biosynthesis Protein SpsA, Chain A"/>
    <property type="match status" value="1"/>
</dbReference>
<feature type="domain" description="Glycosyltransferase 2-like" evidence="5">
    <location>
        <begin position="10"/>
        <end position="180"/>
    </location>
</feature>
<dbReference type="eggNOG" id="COG1216">
    <property type="taxonomic scope" value="Bacteria"/>
</dbReference>
<evidence type="ECO:0000256" key="4">
    <source>
        <dbReference type="ARBA" id="ARBA00022679"/>
    </source>
</evidence>
<evidence type="ECO:0000313" key="7">
    <source>
        <dbReference type="Proteomes" id="UP000000263"/>
    </source>
</evidence>
<dbReference type="CAZy" id="GT2">
    <property type="family name" value="Glycosyltransferase Family 2"/>
</dbReference>
<dbReference type="AlphaFoldDB" id="A7NGK0"/>
<dbReference type="STRING" id="383372.Rcas_0459"/>
<evidence type="ECO:0000256" key="3">
    <source>
        <dbReference type="ARBA" id="ARBA00022676"/>
    </source>
</evidence>
<evidence type="ECO:0000256" key="1">
    <source>
        <dbReference type="ARBA" id="ARBA00004776"/>
    </source>
</evidence>
<evidence type="ECO:0000256" key="2">
    <source>
        <dbReference type="ARBA" id="ARBA00006739"/>
    </source>
</evidence>
<gene>
    <name evidence="6" type="ordered locus">Rcas_0459</name>
</gene>
<dbReference type="EMBL" id="CP000804">
    <property type="protein sequence ID" value="ABU56590.1"/>
    <property type="molecule type" value="Genomic_DNA"/>
</dbReference>
<organism evidence="6 7">
    <name type="scientific">Roseiflexus castenholzii (strain DSM 13941 / HLO8)</name>
    <dbReference type="NCBI Taxonomy" id="383372"/>
    <lineage>
        <taxon>Bacteria</taxon>
        <taxon>Bacillati</taxon>
        <taxon>Chloroflexota</taxon>
        <taxon>Chloroflexia</taxon>
        <taxon>Chloroflexales</taxon>
        <taxon>Roseiflexineae</taxon>
        <taxon>Roseiflexaceae</taxon>
        <taxon>Roseiflexus</taxon>
    </lineage>
</organism>
<proteinExistence type="inferred from homology"/>
<dbReference type="InterPro" id="IPR029044">
    <property type="entry name" value="Nucleotide-diphossugar_trans"/>
</dbReference>
<dbReference type="KEGG" id="rca:Rcas_0459"/>
<name>A7NGK0_ROSCS</name>
<dbReference type="InterPro" id="IPR001173">
    <property type="entry name" value="Glyco_trans_2-like"/>
</dbReference>
<dbReference type="GO" id="GO:0016757">
    <property type="term" value="F:glycosyltransferase activity"/>
    <property type="evidence" value="ECO:0007669"/>
    <property type="project" value="UniProtKB-KW"/>
</dbReference>
<dbReference type="PANTHER" id="PTHR43179:SF12">
    <property type="entry name" value="GALACTOFURANOSYLTRANSFERASE GLFT2"/>
    <property type="match status" value="1"/>
</dbReference>
<keyword evidence="3" id="KW-0328">Glycosyltransferase</keyword>
<evidence type="ECO:0000313" key="6">
    <source>
        <dbReference type="EMBL" id="ABU56590.1"/>
    </source>
</evidence>
<protein>
    <submittedName>
        <fullName evidence="6">Glycosyl transferase family 2</fullName>
    </submittedName>
</protein>